<dbReference type="AlphaFoldDB" id="D9WLZ0"/>
<keyword evidence="4" id="KW-1185">Reference proteome</keyword>
<keyword evidence="2" id="KW-1133">Transmembrane helix</keyword>
<reference evidence="3 4" key="1">
    <citation type="submission" date="2009-02" db="EMBL/GenBank/DDBJ databases">
        <title>Annotation of Streptomyces hygroscopicus strain ATCC 53653.</title>
        <authorList>
            <consortium name="The Broad Institute Genome Sequencing Platform"/>
            <consortium name="Broad Institute Microbial Sequencing Center"/>
            <person name="Fischbach M."/>
            <person name="Godfrey P."/>
            <person name="Ward D."/>
            <person name="Young S."/>
            <person name="Zeng Q."/>
            <person name="Koehrsen M."/>
            <person name="Alvarado L."/>
            <person name="Berlin A.M."/>
            <person name="Bochicchio J."/>
            <person name="Borenstein D."/>
            <person name="Chapman S.B."/>
            <person name="Chen Z."/>
            <person name="Engels R."/>
            <person name="Freedman E."/>
            <person name="Gellesch M."/>
            <person name="Goldberg J."/>
            <person name="Griggs A."/>
            <person name="Gujja S."/>
            <person name="Heilman E.R."/>
            <person name="Heiman D.I."/>
            <person name="Hepburn T.A."/>
            <person name="Howarth C."/>
            <person name="Jen D."/>
            <person name="Larson L."/>
            <person name="Lewis B."/>
            <person name="Mehta T."/>
            <person name="Park D."/>
            <person name="Pearson M."/>
            <person name="Richards J."/>
            <person name="Roberts A."/>
            <person name="Saif S."/>
            <person name="Shea T.D."/>
            <person name="Shenoy N."/>
            <person name="Sisk P."/>
            <person name="Stolte C."/>
            <person name="Sykes S.N."/>
            <person name="Thomson T."/>
            <person name="Walk T."/>
            <person name="White J."/>
            <person name="Yandava C."/>
            <person name="Straight P."/>
            <person name="Clardy J."/>
            <person name="Hung D."/>
            <person name="Kolter R."/>
            <person name="Mekalanos J."/>
            <person name="Walker S."/>
            <person name="Walsh C.T."/>
            <person name="Wieland-Brown L.C."/>
            <person name="Haas B."/>
            <person name="Nusbaum C."/>
            <person name="Birren B."/>
        </authorList>
    </citation>
    <scope>NUCLEOTIDE SEQUENCE [LARGE SCALE GENOMIC DNA]</scope>
    <source>
        <strain evidence="3 4">ATCC 53653</strain>
    </source>
</reference>
<evidence type="ECO:0000313" key="3">
    <source>
        <dbReference type="EMBL" id="EFL23730.1"/>
    </source>
</evidence>
<organism evidence="3 4">
    <name type="scientific">Streptomyces himastatinicus ATCC 53653</name>
    <dbReference type="NCBI Taxonomy" id="457427"/>
    <lineage>
        <taxon>Bacteria</taxon>
        <taxon>Bacillati</taxon>
        <taxon>Actinomycetota</taxon>
        <taxon>Actinomycetes</taxon>
        <taxon>Kitasatosporales</taxon>
        <taxon>Streptomycetaceae</taxon>
        <taxon>Streptomyces</taxon>
        <taxon>Streptomyces violaceusniger group</taxon>
    </lineage>
</organism>
<dbReference type="STRING" id="457427.SSOG_03444"/>
<evidence type="ECO:0000313" key="4">
    <source>
        <dbReference type="Proteomes" id="UP000003963"/>
    </source>
</evidence>
<dbReference type="EMBL" id="GG657754">
    <property type="protein sequence ID" value="EFL23730.1"/>
    <property type="molecule type" value="Genomic_DNA"/>
</dbReference>
<proteinExistence type="predicted"/>
<dbReference type="HOGENOM" id="CLU_933572_0_0_11"/>
<feature type="transmembrane region" description="Helical" evidence="2">
    <location>
        <begin position="66"/>
        <end position="84"/>
    </location>
</feature>
<name>D9WLZ0_9ACTN</name>
<feature type="transmembrane region" description="Helical" evidence="2">
    <location>
        <begin position="168"/>
        <end position="188"/>
    </location>
</feature>
<feature type="region of interest" description="Disordered" evidence="1">
    <location>
        <begin position="1"/>
        <end position="21"/>
    </location>
</feature>
<dbReference type="Proteomes" id="UP000003963">
    <property type="component" value="Unassembled WGS sequence"/>
</dbReference>
<protein>
    <submittedName>
        <fullName evidence="3">PE-PGRS family protein</fullName>
    </submittedName>
</protein>
<evidence type="ECO:0000256" key="1">
    <source>
        <dbReference type="SAM" id="MobiDB-lite"/>
    </source>
</evidence>
<gene>
    <name evidence="3" type="ORF">SSOG_03444</name>
</gene>
<feature type="transmembrane region" description="Helical" evidence="2">
    <location>
        <begin position="36"/>
        <end position="60"/>
    </location>
</feature>
<sequence>MAQTRGLRGARARTGEPPARRHRLARRDMEWQMLRILLIFRLMHGIQFAVTVPGIAGHVAHRTGGLVLLVAVVAESLWFTLHIVRNHRRVTARDAEDRGADDRDATRPVVYDSLAAGVELCSAVASLWACVVVMGPDRAQDMAPLLVLTTEQISGASVGSALGQRLRVLVMGTGAVAASYAAVIALGVPEALTHSDVLIGLTGYGALAYLIRRGALYLLQLAADLGDMSLQLHEVQQRRLLAIELHNHIGHTLGAFQRADASDPDQLALAAEVAMVGPENGCAPSSSTRPGSAAFGAR</sequence>
<evidence type="ECO:0000256" key="2">
    <source>
        <dbReference type="SAM" id="Phobius"/>
    </source>
</evidence>
<keyword evidence="2" id="KW-0472">Membrane</keyword>
<keyword evidence="2" id="KW-0812">Transmembrane</keyword>
<accession>D9WLZ0</accession>
<feature type="transmembrane region" description="Helical" evidence="2">
    <location>
        <begin position="194"/>
        <end position="211"/>
    </location>
</feature>